<sequence length="449" mass="51846">MEELLCRCGVESPCICDEGKVTEQVVCQAKVPRRLFIGSCPHSPGRRHILMKPNKPNPDFYNATVNEFTKFYHGCKWSKWTSKREIKSLETRPGPADYHVEKKTTAQEICNERIREYHRMSSKQPRYIEMVQDLELRECRPGPASYYVKNPQCPDLKFYGGKAERFPKSKYDITPGPADQYIKRLYDSQTCEMKCPHVKLPAPAGFGVKAARFRNQHHEGPGPADYNIKLNLCAFMHCSTAPFGVSSKRFVDDPTEDFSDEEFDEEEEIPKKEPCVNPTWQFKSNTKLYKPLIKKLNDPSPADFLNCPCGNKYLTERPPEKQYAAPFYSSDGRFQPWYSWVSICGKSSSPGPGYYELNEPKCRPAFKCGPLYKTPRFNNKINTNPAPNEYNIETEAALLNTFNVRLKNNLSKRKTLNLKPRKEKKHPTKEDIEMKLYQQSIELLDEECV</sequence>
<keyword evidence="2" id="KW-1185">Reference proteome</keyword>
<evidence type="ECO:0000313" key="1">
    <source>
        <dbReference type="EMBL" id="CAG9138303.1"/>
    </source>
</evidence>
<comment type="caution">
    <text evidence="1">The sequence shown here is derived from an EMBL/GenBank/DDBJ whole genome shotgun (WGS) entry which is preliminary data.</text>
</comment>
<dbReference type="Proteomes" id="UP000653454">
    <property type="component" value="Unassembled WGS sequence"/>
</dbReference>
<dbReference type="Pfam" id="PF07004">
    <property type="entry name" value="SHIPPO-rpt"/>
    <property type="match status" value="1"/>
</dbReference>
<dbReference type="AlphaFoldDB" id="A0A8S4GAZ1"/>
<organism evidence="1 2">
    <name type="scientific">Plutella xylostella</name>
    <name type="common">Diamondback moth</name>
    <name type="synonym">Plutella maculipennis</name>
    <dbReference type="NCBI Taxonomy" id="51655"/>
    <lineage>
        <taxon>Eukaryota</taxon>
        <taxon>Metazoa</taxon>
        <taxon>Ecdysozoa</taxon>
        <taxon>Arthropoda</taxon>
        <taxon>Hexapoda</taxon>
        <taxon>Insecta</taxon>
        <taxon>Pterygota</taxon>
        <taxon>Neoptera</taxon>
        <taxon>Endopterygota</taxon>
        <taxon>Lepidoptera</taxon>
        <taxon>Glossata</taxon>
        <taxon>Ditrysia</taxon>
        <taxon>Yponomeutoidea</taxon>
        <taxon>Plutellidae</taxon>
        <taxon>Plutella</taxon>
    </lineage>
</organism>
<gene>
    <name evidence="1" type="ORF">PLXY2_LOCUS16559</name>
</gene>
<name>A0A8S4GAZ1_PLUXY</name>
<protein>
    <submittedName>
        <fullName evidence="1">(diamondback moth) hypothetical protein</fullName>
    </submittedName>
</protein>
<proteinExistence type="predicted"/>
<accession>A0A8S4GAZ1</accession>
<dbReference type="InterPro" id="IPR010736">
    <property type="entry name" value="SHIPPO-rpt"/>
</dbReference>
<dbReference type="EMBL" id="CAJHNJ030000563">
    <property type="protein sequence ID" value="CAG9138303.1"/>
    <property type="molecule type" value="Genomic_DNA"/>
</dbReference>
<evidence type="ECO:0000313" key="2">
    <source>
        <dbReference type="Proteomes" id="UP000653454"/>
    </source>
</evidence>
<reference evidence="1" key="1">
    <citation type="submission" date="2020-11" db="EMBL/GenBank/DDBJ databases">
        <authorList>
            <person name="Whiteford S."/>
        </authorList>
    </citation>
    <scope>NUCLEOTIDE SEQUENCE</scope>
</reference>